<dbReference type="InterPro" id="IPR041985">
    <property type="entry name" value="Ribosomal_eL14_KOW"/>
</dbReference>
<gene>
    <name evidence="3" type="ORF">GCM10008905_00250</name>
</gene>
<keyword evidence="1" id="KW-0689">Ribosomal protein</keyword>
<evidence type="ECO:0000256" key="1">
    <source>
        <dbReference type="ARBA" id="ARBA00022980"/>
    </source>
</evidence>
<name>A0ABP3TQV7_9CLOT</name>
<dbReference type="RefSeq" id="WP_343765096.1">
    <property type="nucleotide sequence ID" value="NZ_BAAACF010000001.1"/>
</dbReference>
<sequence>MEDKGQIGTVVYSKAGRDKDKLFIVIDVLDEQYVYIADGTLRLIEKPKKKKIRHLAFTNTKSDEVKNLLISGEKVSNSMIRKILQSHDVNKEV</sequence>
<evidence type="ECO:0000256" key="2">
    <source>
        <dbReference type="ARBA" id="ARBA00023274"/>
    </source>
</evidence>
<proteinExistence type="predicted"/>
<dbReference type="EMBL" id="BAAACF010000001">
    <property type="protein sequence ID" value="GAA0716144.1"/>
    <property type="molecule type" value="Genomic_DNA"/>
</dbReference>
<reference evidence="4" key="1">
    <citation type="journal article" date="2019" name="Int. J. Syst. Evol. Microbiol.">
        <title>The Global Catalogue of Microorganisms (GCM) 10K type strain sequencing project: providing services to taxonomists for standard genome sequencing and annotation.</title>
        <authorList>
            <consortium name="The Broad Institute Genomics Platform"/>
            <consortium name="The Broad Institute Genome Sequencing Center for Infectious Disease"/>
            <person name="Wu L."/>
            <person name="Ma J."/>
        </authorList>
    </citation>
    <scope>NUCLEOTIDE SEQUENCE [LARGE SCALE GENOMIC DNA]</scope>
    <source>
        <strain evidence="4">JCM 1405</strain>
    </source>
</reference>
<dbReference type="CDD" id="cd06088">
    <property type="entry name" value="KOW_RPL14"/>
    <property type="match status" value="1"/>
</dbReference>
<keyword evidence="4" id="KW-1185">Reference proteome</keyword>
<dbReference type="InterPro" id="IPR014722">
    <property type="entry name" value="Rib_uL2_dom2"/>
</dbReference>
<keyword evidence="2" id="KW-0687">Ribonucleoprotein</keyword>
<accession>A0ABP3TQV7</accession>
<evidence type="ECO:0000313" key="3">
    <source>
        <dbReference type="EMBL" id="GAA0716144.1"/>
    </source>
</evidence>
<comment type="caution">
    <text evidence="3">The sequence shown here is derived from an EMBL/GenBank/DDBJ whole genome shotgun (WGS) entry which is preliminary data.</text>
</comment>
<dbReference type="SUPFAM" id="SSF50104">
    <property type="entry name" value="Translation proteins SH3-like domain"/>
    <property type="match status" value="1"/>
</dbReference>
<dbReference type="Gene3D" id="2.30.30.30">
    <property type="match status" value="1"/>
</dbReference>
<organism evidence="3 4">
    <name type="scientific">Clostridium malenominatum</name>
    <dbReference type="NCBI Taxonomy" id="1539"/>
    <lineage>
        <taxon>Bacteria</taxon>
        <taxon>Bacillati</taxon>
        <taxon>Bacillota</taxon>
        <taxon>Clostridia</taxon>
        <taxon>Eubacteriales</taxon>
        <taxon>Clostridiaceae</taxon>
        <taxon>Clostridium</taxon>
    </lineage>
</organism>
<protein>
    <submittedName>
        <fullName evidence="3">KOW domain-containing RNA-binding protein</fullName>
    </submittedName>
</protein>
<dbReference type="InterPro" id="IPR008991">
    <property type="entry name" value="Translation_prot_SH3-like_sf"/>
</dbReference>
<dbReference type="Proteomes" id="UP001500339">
    <property type="component" value="Unassembled WGS sequence"/>
</dbReference>
<evidence type="ECO:0000313" key="4">
    <source>
        <dbReference type="Proteomes" id="UP001500339"/>
    </source>
</evidence>